<dbReference type="AlphaFoldDB" id="A0A251MU15"/>
<accession>A0A251MU15</accession>
<reference evidence="2 3" key="1">
    <citation type="journal article" date="2013" name="Nat. Genet.">
        <title>The high-quality draft genome of peach (Prunus persica) identifies unique patterns of genetic diversity, domestication and genome evolution.</title>
        <authorList>
            <consortium name="International Peach Genome Initiative"/>
            <person name="Verde I."/>
            <person name="Abbott A.G."/>
            <person name="Scalabrin S."/>
            <person name="Jung S."/>
            <person name="Shu S."/>
            <person name="Marroni F."/>
            <person name="Zhebentyayeva T."/>
            <person name="Dettori M.T."/>
            <person name="Grimwood J."/>
            <person name="Cattonaro F."/>
            <person name="Zuccolo A."/>
            <person name="Rossini L."/>
            <person name="Jenkins J."/>
            <person name="Vendramin E."/>
            <person name="Meisel L.A."/>
            <person name="Decroocq V."/>
            <person name="Sosinski B."/>
            <person name="Prochnik S."/>
            <person name="Mitros T."/>
            <person name="Policriti A."/>
            <person name="Cipriani G."/>
            <person name="Dondini L."/>
            <person name="Ficklin S."/>
            <person name="Goodstein D.M."/>
            <person name="Xuan P."/>
            <person name="Del Fabbro C."/>
            <person name="Aramini V."/>
            <person name="Copetti D."/>
            <person name="Gonzalez S."/>
            <person name="Horner D.S."/>
            <person name="Falchi R."/>
            <person name="Lucas S."/>
            <person name="Mica E."/>
            <person name="Maldonado J."/>
            <person name="Lazzari B."/>
            <person name="Bielenberg D."/>
            <person name="Pirona R."/>
            <person name="Miculan M."/>
            <person name="Barakat A."/>
            <person name="Testolin R."/>
            <person name="Stella A."/>
            <person name="Tartarini S."/>
            <person name="Tonutti P."/>
            <person name="Arus P."/>
            <person name="Orellana A."/>
            <person name="Wells C."/>
            <person name="Main D."/>
            <person name="Vizzotto G."/>
            <person name="Silva H."/>
            <person name="Salamini F."/>
            <person name="Schmutz J."/>
            <person name="Morgante M."/>
            <person name="Rokhsar D.S."/>
        </authorList>
    </citation>
    <scope>NUCLEOTIDE SEQUENCE [LARGE SCALE GENOMIC DNA]</scope>
    <source>
        <strain evidence="3">cv. Nemared</strain>
    </source>
</reference>
<name>A0A251MU15_PRUPE</name>
<keyword evidence="1" id="KW-1133">Transmembrane helix</keyword>
<evidence type="ECO:0000313" key="3">
    <source>
        <dbReference type="Proteomes" id="UP000006882"/>
    </source>
</evidence>
<feature type="transmembrane region" description="Helical" evidence="1">
    <location>
        <begin position="20"/>
        <end position="44"/>
    </location>
</feature>
<dbReference type="Proteomes" id="UP000006882">
    <property type="component" value="Chromosome G8"/>
</dbReference>
<evidence type="ECO:0000256" key="1">
    <source>
        <dbReference type="SAM" id="Phobius"/>
    </source>
</evidence>
<evidence type="ECO:0000313" key="2">
    <source>
        <dbReference type="EMBL" id="ONH90575.1"/>
    </source>
</evidence>
<dbReference type="EMBL" id="CM007658">
    <property type="protein sequence ID" value="ONH90575.1"/>
    <property type="molecule type" value="Genomic_DNA"/>
</dbReference>
<organism evidence="2 3">
    <name type="scientific">Prunus persica</name>
    <name type="common">Peach</name>
    <name type="synonym">Amygdalus persica</name>
    <dbReference type="NCBI Taxonomy" id="3760"/>
    <lineage>
        <taxon>Eukaryota</taxon>
        <taxon>Viridiplantae</taxon>
        <taxon>Streptophyta</taxon>
        <taxon>Embryophyta</taxon>
        <taxon>Tracheophyta</taxon>
        <taxon>Spermatophyta</taxon>
        <taxon>Magnoliopsida</taxon>
        <taxon>eudicotyledons</taxon>
        <taxon>Gunneridae</taxon>
        <taxon>Pentapetalae</taxon>
        <taxon>rosids</taxon>
        <taxon>fabids</taxon>
        <taxon>Rosales</taxon>
        <taxon>Rosaceae</taxon>
        <taxon>Amygdaloideae</taxon>
        <taxon>Amygdaleae</taxon>
        <taxon>Prunus</taxon>
    </lineage>
</organism>
<protein>
    <submittedName>
        <fullName evidence="2">Uncharacterized protein</fullName>
    </submittedName>
</protein>
<gene>
    <name evidence="2" type="ORF">PRUPE_8G061900</name>
</gene>
<keyword evidence="1" id="KW-0812">Transmembrane</keyword>
<proteinExistence type="predicted"/>
<keyword evidence="1" id="KW-0472">Membrane</keyword>
<keyword evidence="3" id="KW-1185">Reference proteome</keyword>
<dbReference type="Gramene" id="ONH90575">
    <property type="protein sequence ID" value="ONH90575"/>
    <property type="gene ID" value="PRUPE_8G061900"/>
</dbReference>
<sequence length="74" mass="8198">MVLEPFLVSGPEFNSRFPLLCWFAGCTLGLHLYIFVSLLLLVCLSTCRMSVHVREGVIVIYIVGPFSNSLSFSG</sequence>